<dbReference type="SUPFAM" id="SSF56112">
    <property type="entry name" value="Protein kinase-like (PK-like)"/>
    <property type="match status" value="1"/>
</dbReference>
<dbReference type="SMART" id="SM00219">
    <property type="entry name" value="TyrKc"/>
    <property type="match status" value="1"/>
</dbReference>
<accession>A0A381V9Z4</accession>
<evidence type="ECO:0000256" key="4">
    <source>
        <dbReference type="ARBA" id="ARBA00022840"/>
    </source>
</evidence>
<dbReference type="InterPro" id="IPR017441">
    <property type="entry name" value="Protein_kinase_ATP_BS"/>
</dbReference>
<dbReference type="GO" id="GO:0004713">
    <property type="term" value="F:protein tyrosine kinase activity"/>
    <property type="evidence" value="ECO:0007669"/>
    <property type="project" value="InterPro"/>
</dbReference>
<organism evidence="7">
    <name type="scientific">marine metagenome</name>
    <dbReference type="NCBI Taxonomy" id="408172"/>
    <lineage>
        <taxon>unclassified sequences</taxon>
        <taxon>metagenomes</taxon>
        <taxon>ecological metagenomes</taxon>
    </lineage>
</organism>
<dbReference type="CDD" id="cd14014">
    <property type="entry name" value="STKc_PknB_like"/>
    <property type="match status" value="1"/>
</dbReference>
<keyword evidence="2" id="KW-0547">Nucleotide-binding</keyword>
<name>A0A381V9Z4_9ZZZZ</name>
<dbReference type="GO" id="GO:0005524">
    <property type="term" value="F:ATP binding"/>
    <property type="evidence" value="ECO:0007669"/>
    <property type="project" value="UniProtKB-KW"/>
</dbReference>
<dbReference type="Gene3D" id="1.10.510.10">
    <property type="entry name" value="Transferase(Phosphotransferase) domain 1"/>
    <property type="match status" value="1"/>
</dbReference>
<protein>
    <recommendedName>
        <fullName evidence="6">Protein kinase domain-containing protein</fullName>
    </recommendedName>
</protein>
<evidence type="ECO:0000256" key="3">
    <source>
        <dbReference type="ARBA" id="ARBA00022777"/>
    </source>
</evidence>
<dbReference type="AlphaFoldDB" id="A0A381V9Z4"/>
<keyword evidence="3" id="KW-0418">Kinase</keyword>
<dbReference type="Pfam" id="PF00069">
    <property type="entry name" value="Pkinase"/>
    <property type="match status" value="1"/>
</dbReference>
<proteinExistence type="predicted"/>
<dbReference type="InterPro" id="IPR008266">
    <property type="entry name" value="Tyr_kinase_AS"/>
</dbReference>
<gene>
    <name evidence="7" type="ORF">METZ01_LOCUS90026</name>
</gene>
<evidence type="ECO:0000313" key="7">
    <source>
        <dbReference type="EMBL" id="SVA37172.1"/>
    </source>
</evidence>
<dbReference type="PROSITE" id="PS00107">
    <property type="entry name" value="PROTEIN_KINASE_ATP"/>
    <property type="match status" value="1"/>
</dbReference>
<sequence length="336" mass="37331">MFSIRTAISRYTHSTLLLLRDQMLGKYKVLEPLGSGGFGSVYLAHDTWIDKKVAIKVPHRQNLDFGELLKEPRLLASLNHPNVVSITTAEKQNDIFFIVMEYVSGATLEQIIETEGALELSRGLDYICQICNAVDHAHAQGVLHRDLRPGNVLVSRTGLLKVADFGTARFLEIAAHGSTVIGSPAYMAPEVFDGKAVFASDIYSLGCTMYQILTGSAPYTPPAPKELDKLMSGELVSAPRLKNPNIPTRVSEIIMRAMAPNISERYKQANDVLTDLLDGRPENSVRRTHSNQTSNHERPLSVSSHASDTPQQRFCWHCRKPLAAKTDRCPFCREMQ</sequence>
<feature type="region of interest" description="Disordered" evidence="5">
    <location>
        <begin position="279"/>
        <end position="307"/>
    </location>
</feature>
<dbReference type="PANTHER" id="PTHR43289:SF6">
    <property type="entry name" value="SERINE_THREONINE-PROTEIN KINASE NEKL-3"/>
    <property type="match status" value="1"/>
</dbReference>
<dbReference type="PROSITE" id="PS50011">
    <property type="entry name" value="PROTEIN_KINASE_DOM"/>
    <property type="match status" value="1"/>
</dbReference>
<dbReference type="InterPro" id="IPR000719">
    <property type="entry name" value="Prot_kinase_dom"/>
</dbReference>
<dbReference type="PROSITE" id="PS00109">
    <property type="entry name" value="PROTEIN_KINASE_TYR"/>
    <property type="match status" value="1"/>
</dbReference>
<keyword evidence="4" id="KW-0067">ATP-binding</keyword>
<dbReference type="InterPro" id="IPR011009">
    <property type="entry name" value="Kinase-like_dom_sf"/>
</dbReference>
<keyword evidence="1" id="KW-0808">Transferase</keyword>
<dbReference type="EMBL" id="UINC01008252">
    <property type="protein sequence ID" value="SVA37172.1"/>
    <property type="molecule type" value="Genomic_DNA"/>
</dbReference>
<dbReference type="GO" id="GO:0004674">
    <property type="term" value="F:protein serine/threonine kinase activity"/>
    <property type="evidence" value="ECO:0007669"/>
    <property type="project" value="TreeGrafter"/>
</dbReference>
<dbReference type="InterPro" id="IPR020635">
    <property type="entry name" value="Tyr_kinase_cat_dom"/>
</dbReference>
<feature type="domain" description="Protein kinase" evidence="6">
    <location>
        <begin position="27"/>
        <end position="277"/>
    </location>
</feature>
<dbReference type="PANTHER" id="PTHR43289">
    <property type="entry name" value="MITOGEN-ACTIVATED PROTEIN KINASE KINASE KINASE 20-RELATED"/>
    <property type="match status" value="1"/>
</dbReference>
<evidence type="ECO:0000256" key="5">
    <source>
        <dbReference type="SAM" id="MobiDB-lite"/>
    </source>
</evidence>
<reference evidence="7" key="1">
    <citation type="submission" date="2018-05" db="EMBL/GenBank/DDBJ databases">
        <authorList>
            <person name="Lanie J.A."/>
            <person name="Ng W.-L."/>
            <person name="Kazmierczak K.M."/>
            <person name="Andrzejewski T.M."/>
            <person name="Davidsen T.M."/>
            <person name="Wayne K.J."/>
            <person name="Tettelin H."/>
            <person name="Glass J.I."/>
            <person name="Rusch D."/>
            <person name="Podicherti R."/>
            <person name="Tsui H.-C.T."/>
            <person name="Winkler M.E."/>
        </authorList>
    </citation>
    <scope>NUCLEOTIDE SEQUENCE</scope>
</reference>
<evidence type="ECO:0000256" key="2">
    <source>
        <dbReference type="ARBA" id="ARBA00022741"/>
    </source>
</evidence>
<evidence type="ECO:0000256" key="1">
    <source>
        <dbReference type="ARBA" id="ARBA00022679"/>
    </source>
</evidence>
<evidence type="ECO:0000259" key="6">
    <source>
        <dbReference type="PROSITE" id="PS50011"/>
    </source>
</evidence>